<dbReference type="PANTHER" id="PTHR47331">
    <property type="entry name" value="PHD-TYPE DOMAIN-CONTAINING PROTEIN"/>
    <property type="match status" value="1"/>
</dbReference>
<dbReference type="PANTHER" id="PTHR47331:SF1">
    <property type="entry name" value="GAG-LIKE PROTEIN"/>
    <property type="match status" value="1"/>
</dbReference>
<dbReference type="PROSITE" id="PS50994">
    <property type="entry name" value="INTEGRASE"/>
    <property type="match status" value="1"/>
</dbReference>
<comment type="caution">
    <text evidence="2">The sequence shown here is derived from an EMBL/GenBank/DDBJ whole genome shotgun (WGS) entry which is preliminary data.</text>
</comment>
<dbReference type="InterPro" id="IPR008042">
    <property type="entry name" value="Retrotrans_Pao"/>
</dbReference>
<organism evidence="2 3">
    <name type="scientific">Loxostege sticticalis</name>
    <name type="common">Beet webworm moth</name>
    <dbReference type="NCBI Taxonomy" id="481309"/>
    <lineage>
        <taxon>Eukaryota</taxon>
        <taxon>Metazoa</taxon>
        <taxon>Ecdysozoa</taxon>
        <taxon>Arthropoda</taxon>
        <taxon>Hexapoda</taxon>
        <taxon>Insecta</taxon>
        <taxon>Pterygota</taxon>
        <taxon>Neoptera</taxon>
        <taxon>Endopterygota</taxon>
        <taxon>Lepidoptera</taxon>
        <taxon>Glossata</taxon>
        <taxon>Ditrysia</taxon>
        <taxon>Pyraloidea</taxon>
        <taxon>Crambidae</taxon>
        <taxon>Pyraustinae</taxon>
        <taxon>Loxostege</taxon>
    </lineage>
</organism>
<protein>
    <recommendedName>
        <fullName evidence="1">Integrase catalytic domain-containing protein</fullName>
    </recommendedName>
</protein>
<evidence type="ECO:0000313" key="2">
    <source>
        <dbReference type="EMBL" id="KAL0901850.1"/>
    </source>
</evidence>
<evidence type="ECO:0000313" key="3">
    <source>
        <dbReference type="Proteomes" id="UP001549920"/>
    </source>
</evidence>
<dbReference type="SUPFAM" id="SSF53098">
    <property type="entry name" value="Ribonuclease H-like"/>
    <property type="match status" value="1"/>
</dbReference>
<keyword evidence="3" id="KW-1185">Reference proteome</keyword>
<dbReference type="CDD" id="cd00303">
    <property type="entry name" value="retropepsin_like"/>
    <property type="match status" value="1"/>
</dbReference>
<dbReference type="InterPro" id="IPR041588">
    <property type="entry name" value="Integrase_H2C2"/>
</dbReference>
<dbReference type="Proteomes" id="UP001549920">
    <property type="component" value="Unassembled WGS sequence"/>
</dbReference>
<dbReference type="Pfam" id="PF05380">
    <property type="entry name" value="Peptidase_A17"/>
    <property type="match status" value="1"/>
</dbReference>
<accession>A0ABR3ILB3</accession>
<evidence type="ECO:0000259" key="1">
    <source>
        <dbReference type="PROSITE" id="PS50994"/>
    </source>
</evidence>
<dbReference type="InterPro" id="IPR040676">
    <property type="entry name" value="DUF5641"/>
</dbReference>
<dbReference type="Pfam" id="PF03564">
    <property type="entry name" value="DUF1759"/>
    <property type="match status" value="1"/>
</dbReference>
<dbReference type="EMBL" id="JBEUOH010000002">
    <property type="protein sequence ID" value="KAL0901850.1"/>
    <property type="molecule type" value="Genomic_DNA"/>
</dbReference>
<dbReference type="Gene3D" id="3.30.420.10">
    <property type="entry name" value="Ribonuclease H-like superfamily/Ribonuclease H"/>
    <property type="match status" value="1"/>
</dbReference>
<dbReference type="InterPro" id="IPR005312">
    <property type="entry name" value="DUF1759"/>
</dbReference>
<dbReference type="InterPro" id="IPR036397">
    <property type="entry name" value="RNaseH_sf"/>
</dbReference>
<dbReference type="InterPro" id="IPR001584">
    <property type="entry name" value="Integrase_cat-core"/>
</dbReference>
<reference evidence="2 3" key="1">
    <citation type="submission" date="2024-06" db="EMBL/GenBank/DDBJ databases">
        <title>A chromosome-level genome assembly of beet webworm, Loxostege sticticalis.</title>
        <authorList>
            <person name="Zhang Y."/>
        </authorList>
    </citation>
    <scope>NUCLEOTIDE SEQUENCE [LARGE SCALE GENOMIC DNA]</scope>
    <source>
        <strain evidence="2">AQ026</strain>
        <tissue evidence="2">Whole body</tissue>
    </source>
</reference>
<gene>
    <name evidence="2" type="ORF">ABMA27_007007</name>
</gene>
<dbReference type="InterPro" id="IPR012337">
    <property type="entry name" value="RNaseH-like_sf"/>
</dbReference>
<dbReference type="InterPro" id="IPR043502">
    <property type="entry name" value="DNA/RNA_pol_sf"/>
</dbReference>
<name>A0ABR3ILB3_LOXSC</name>
<sequence>MDLATLRRTRDDELKERESFETNFHAAVASAEELLDKNSSFSSGRSSAGDDCSQVTGSGTAIATGPPAFKLPTIHLPTFSGRYQDWLGFHDSYTSLIHNNKSIPKIHKFHYLRASLKDSASLIIQSLDFSADNYDIAWELICERYNNKRLLINNHIKALFEIEIITRESSRSLRNLVDTINKNLRSLKALNLPIQYWDAMIIHLASSKLDSVTSREWEEERNKLKDIPTLQQFNDFIKGRADLLETIEINHNKQRRHSDIPHMRPKTFVASPTNATRSSCHLCKGSHSIFQCFRFKSLPIESRIKKAKELKLCTNCLKQGHDVNKCTLGPCKLCFQKHNSLLHLEEKSCSKSKPSTESQQSSSRECVVLTASNNSSQTESLQSQYNNNEITLSCTNHNQVLLSTVQIGISDHLGKIHKVRALLDNGSTSSFITEQLICKLKLKSQKTQVHIQGLHNQMSQITNRCEVNIHSLVNNEFSRQITCFIVPCITQMLPTHKVNTNSFKIPQHIQLADPAFHTPAEVEMLLGADLFWEVLGNNTISLGKNRPSLNETKLGWLVSGVSRTHIPNSNKSNSFKHNSSQTTVHCHFLNTSDTELQKKLDHYFECESFSDPPRHTKDEIQCETIFAQTTIRHPDGRFVVNIPLKTSPTILGDSYEQANARFFALERRFSRDSNFKTKYTEFMKEYLELGHMTEVIDPPKGKPAYYLPHHGVLRETSLTTKLRTVFDASAPTTSGYSFNDIQLIGPPVQDDLMSILLRFRQHKFIVTADIEKMYRMVLINPEQRSLQQILWRSDPTEKLKVYELNTVTYGTASAPYLATKCLTQLGHDYLNDPLTVNSTQHTQVRTLTGTTILHDFYVDDLVTGNDDPLLLTNVCKEVTKQLKKAHFHLRKWKSNEENVLQDIYEFNKSDNDPFLTIKNDQITKTLGILWDSKNDKLLFSSSPVTDQNTPNQTKRSILSKIAQIFDPLGLINPCLLQAKILLQKLWADNIAWDDTISPEFHKQWHDFLKHLPYLNNIQIPRHVICDSPIKIEIHAFSDASIHAYSACIYIRSTSYNGSINVNLLVAKSRVAPFKKNITIPRLELCGAVLAMRLAKKVKSSLRLHIDSESYWSDSTIVLGWVKMPKSKLKQYVYNRVTEITDNTSSSNWYHVPTSMNPADIGSRGLNPQQLGSNKLWFCGPDFLHHNTILLPPQPLNNNTDTLPELKLLCHITNESADHEYLQRYSTFSKLQRVMAYILRFIHNCRLPKNKHIGHLKVFEINHSQTVLCKLVQREMFTKQYFLLHSKDSLPPKDQLLNLNPFMDNTGTMRVGGRLLNSNLSYDTKHPILLHANHYVTQLLVQHYHRVLLHAGPQLMLSTLRQRFWIIGGRNLARKIARNCITCCRYSNKSIQPIMGNLPKERLHADFPFQNTAVDYAGPVMIADRKGRGCRLLKAYICVFVCLTVRAVHVELVTELSTNGFLACLNRFIARRGRPAKIFSDNGRNFVGACNELANFLNLKSNEISLYAAESQIEFKFSPAYSPHFNGLVEGCVKSIKYHLKRVIGLTNLTYEELTTLLVQVEAILNSRPLTPLSSDPSDLTALTPSHFLLGRTIMMTAPQVHDEEQNKNIATLTRYKRVEHLKSQFWQRFNREYISELQRRNKWCKPAEGLRLHQMVVVKDDRLPPNRWLLGRISHVYPGTDGVARVADVITSSGTLRRAFNRLIPLPILEPDVPTPAAC</sequence>
<feature type="domain" description="Integrase catalytic" evidence="1">
    <location>
        <begin position="1403"/>
        <end position="1592"/>
    </location>
</feature>
<dbReference type="Pfam" id="PF18701">
    <property type="entry name" value="DUF5641"/>
    <property type="match status" value="1"/>
</dbReference>
<proteinExistence type="predicted"/>
<dbReference type="SUPFAM" id="SSF56672">
    <property type="entry name" value="DNA/RNA polymerases"/>
    <property type="match status" value="1"/>
</dbReference>
<dbReference type="Pfam" id="PF17921">
    <property type="entry name" value="Integrase_H2C2"/>
    <property type="match status" value="1"/>
</dbReference>